<sequence>MKKLLLSLLTVSFILTSCDGTSPVKFNDTIVEANETISHVSDSYTETLSAAIASGSYGSIAAATDSALVKIDAELDIVKALEAPKGAEEFKNAALKTYQDLRAIVEAGRKFTTLTEESSDEEFDKISDEYDAKMDAYNASFEQLANTQKAYAKGAGYELK</sequence>
<reference evidence="2" key="1">
    <citation type="submission" date="2016-04" db="EMBL/GenBank/DDBJ databases">
        <authorList>
            <person name="Evans L.H."/>
            <person name="Alamgir A."/>
            <person name="Owens N."/>
            <person name="Weber N.D."/>
            <person name="Virtaneva K."/>
            <person name="Barbian K."/>
            <person name="Babar A."/>
            <person name="Rosenke K."/>
        </authorList>
    </citation>
    <scope>NUCLEOTIDE SEQUENCE</scope>
    <source>
        <strain evidence="2">86-2</strain>
    </source>
</reference>
<dbReference type="PROSITE" id="PS51257">
    <property type="entry name" value="PROKAR_LIPOPROTEIN"/>
    <property type="match status" value="1"/>
</dbReference>
<feature type="signal peptide" evidence="1">
    <location>
        <begin position="1"/>
        <end position="17"/>
    </location>
</feature>
<gene>
    <name evidence="2" type="ORF">KL86DYS2_13522</name>
</gene>
<dbReference type="RefSeq" id="WP_296952454.1">
    <property type="nucleotide sequence ID" value="NZ_LT599021.1"/>
</dbReference>
<keyword evidence="1" id="KW-0732">Signal</keyword>
<evidence type="ECO:0000313" key="2">
    <source>
        <dbReference type="EMBL" id="SBW09025.1"/>
    </source>
</evidence>
<organism evidence="2">
    <name type="scientific">uncultured Dysgonomonas sp</name>
    <dbReference type="NCBI Taxonomy" id="206096"/>
    <lineage>
        <taxon>Bacteria</taxon>
        <taxon>Pseudomonadati</taxon>
        <taxon>Bacteroidota</taxon>
        <taxon>Bacteroidia</taxon>
        <taxon>Bacteroidales</taxon>
        <taxon>Dysgonomonadaceae</taxon>
        <taxon>Dysgonomonas</taxon>
        <taxon>environmental samples</taxon>
    </lineage>
</organism>
<evidence type="ECO:0000256" key="1">
    <source>
        <dbReference type="SAM" id="SignalP"/>
    </source>
</evidence>
<name>A0A212KBX1_9BACT</name>
<evidence type="ECO:0008006" key="3">
    <source>
        <dbReference type="Google" id="ProtNLM"/>
    </source>
</evidence>
<accession>A0A212KBX1</accession>
<proteinExistence type="predicted"/>
<dbReference type="AlphaFoldDB" id="A0A212KBX1"/>
<protein>
    <recommendedName>
        <fullName evidence="3">DUF4142 domain-containing protein</fullName>
    </recommendedName>
</protein>
<feature type="chain" id="PRO_5012939586" description="DUF4142 domain-containing protein" evidence="1">
    <location>
        <begin position="18"/>
        <end position="160"/>
    </location>
</feature>
<dbReference type="EMBL" id="FLUL01000001">
    <property type="protein sequence ID" value="SBW09025.1"/>
    <property type="molecule type" value="Genomic_DNA"/>
</dbReference>